<comment type="catalytic activity">
    <reaction evidence="11 12">
        <text>a UDP-3-O-[(3R)-3-hydroxyacyl]-N-acetyl-alpha-D-glucosamine + H2O = a UDP-3-O-[(3R)-3-hydroxyacyl]-alpha-D-glucosamine + acetate</text>
        <dbReference type="Rhea" id="RHEA:67816"/>
        <dbReference type="ChEBI" id="CHEBI:15377"/>
        <dbReference type="ChEBI" id="CHEBI:30089"/>
        <dbReference type="ChEBI" id="CHEBI:137740"/>
        <dbReference type="ChEBI" id="CHEBI:173225"/>
        <dbReference type="EC" id="3.5.1.108"/>
    </reaction>
</comment>
<comment type="caution">
    <text evidence="13">The sequence shown here is derived from an EMBL/GenBank/DDBJ whole genome shotgun (WGS) entry which is preliminary data.</text>
</comment>
<comment type="cofactor">
    <cofactor evidence="1 12">
        <name>Zn(2+)</name>
        <dbReference type="ChEBI" id="CHEBI:29105"/>
    </cofactor>
</comment>
<feature type="binding site" evidence="12">
    <location>
        <position position="274"/>
    </location>
    <ligand>
        <name>Zn(2+)</name>
        <dbReference type="ChEBI" id="CHEBI:29105"/>
    </ligand>
</feature>
<dbReference type="Gene3D" id="3.30.1700.10">
    <property type="entry name" value="lpxc deacetylase, domain 2"/>
    <property type="match status" value="1"/>
</dbReference>
<evidence type="ECO:0000256" key="7">
    <source>
        <dbReference type="ARBA" id="ARBA00022723"/>
    </source>
</evidence>
<dbReference type="PANTHER" id="PTHR33694:SF1">
    <property type="entry name" value="UDP-3-O-ACYL-N-ACETYLGLUCOSAMINE DEACETYLASE 1, MITOCHONDRIAL-RELATED"/>
    <property type="match status" value="1"/>
</dbReference>
<accession>A0ABQ0Q1W4</accession>
<keyword evidence="14" id="KW-1185">Reference proteome</keyword>
<evidence type="ECO:0000256" key="1">
    <source>
        <dbReference type="ARBA" id="ARBA00001947"/>
    </source>
</evidence>
<dbReference type="Gene3D" id="3.30.230.20">
    <property type="entry name" value="lpxc deacetylase, domain 1"/>
    <property type="match status" value="1"/>
</dbReference>
<dbReference type="Proteomes" id="UP001062776">
    <property type="component" value="Unassembled WGS sequence"/>
</dbReference>
<dbReference type="PANTHER" id="PTHR33694">
    <property type="entry name" value="UDP-3-O-ACYL-N-ACETYLGLUCOSAMINE DEACETYLASE 1, MITOCHONDRIAL-RELATED"/>
    <property type="match status" value="1"/>
</dbReference>
<evidence type="ECO:0000256" key="11">
    <source>
        <dbReference type="ARBA" id="ARBA00024535"/>
    </source>
</evidence>
<dbReference type="NCBIfam" id="TIGR00325">
    <property type="entry name" value="lpxC"/>
    <property type="match status" value="1"/>
</dbReference>
<gene>
    <name evidence="12" type="primary">lpxC</name>
    <name evidence="13" type="ORF">AA0535_1273</name>
</gene>
<dbReference type="Pfam" id="PF03331">
    <property type="entry name" value="LpxC"/>
    <property type="match status" value="1"/>
</dbReference>
<dbReference type="InterPro" id="IPR015870">
    <property type="entry name" value="UDP-acyl_N-AcGlcN_deAcase_N"/>
</dbReference>
<evidence type="ECO:0000256" key="5">
    <source>
        <dbReference type="ARBA" id="ARBA00022516"/>
    </source>
</evidence>
<dbReference type="EC" id="3.5.1.108" evidence="4 12"/>
<keyword evidence="7 12" id="KW-0479">Metal-binding</keyword>
<dbReference type="RefSeq" id="WP_264815110.1">
    <property type="nucleotide sequence ID" value="NZ_BAPV01000009.1"/>
</dbReference>
<keyword evidence="8 12" id="KW-0378">Hydrolase</keyword>
<keyword evidence="6 12" id="KW-0441">Lipid A biosynthesis</keyword>
<dbReference type="InterPro" id="IPR020568">
    <property type="entry name" value="Ribosomal_Su5_D2-typ_SF"/>
</dbReference>
<evidence type="ECO:0000256" key="9">
    <source>
        <dbReference type="ARBA" id="ARBA00022833"/>
    </source>
</evidence>
<evidence type="ECO:0000256" key="6">
    <source>
        <dbReference type="ARBA" id="ARBA00022556"/>
    </source>
</evidence>
<name>A0ABQ0Q1W4_9PROT</name>
<keyword evidence="5 12" id="KW-0444">Lipid biosynthesis</keyword>
<evidence type="ECO:0000256" key="10">
    <source>
        <dbReference type="ARBA" id="ARBA00023098"/>
    </source>
</evidence>
<evidence type="ECO:0000256" key="12">
    <source>
        <dbReference type="HAMAP-Rule" id="MF_00388"/>
    </source>
</evidence>
<dbReference type="EMBL" id="BAPV01000009">
    <property type="protein sequence ID" value="GBQ87407.1"/>
    <property type="molecule type" value="Genomic_DNA"/>
</dbReference>
<keyword evidence="9 12" id="KW-0862">Zinc</keyword>
<evidence type="ECO:0000313" key="13">
    <source>
        <dbReference type="EMBL" id="GBQ87407.1"/>
    </source>
</evidence>
<comment type="function">
    <text evidence="2 12">Catalyzes the hydrolysis of UDP-3-O-myristoyl-N-acetylglucosamine to form UDP-3-O-myristoylglucosamine and acetate, the committed step in lipid A biosynthesis.</text>
</comment>
<organism evidence="13 14">
    <name type="scientific">Asaia krungthepensis NRIC 0535</name>
    <dbReference type="NCBI Taxonomy" id="1307925"/>
    <lineage>
        <taxon>Bacteria</taxon>
        <taxon>Pseudomonadati</taxon>
        <taxon>Pseudomonadota</taxon>
        <taxon>Alphaproteobacteria</taxon>
        <taxon>Acetobacterales</taxon>
        <taxon>Acetobacteraceae</taxon>
        <taxon>Asaia</taxon>
    </lineage>
</organism>
<sequence>MQITAETPFKASILPPSLFKTPSDLPALNQNASRMPWQHTIKQPITCVGVGLHTGRQMRMTLSPAPADHGIVFHRIDLPGSAPIEARYDNVICTRLSTVIANELAPEVRVATIEHLMAALHANGISNLRIDIDGPETPVLDGSAAEFDFLIQCAGVATQAAPRTVIEILRRVHVEDPNGAFAELRPARSGFALAISIDFTAPAIGHQRHAMPLTLQRFRQEVGFCRTFVERKEIEALQNMGLARGGSLHNAIVVEDDHVLNPGGLRHPKEFVRHKLMDAVGDLYLAGHAFKAGFMGHKSGHGLNNRLLRAVFASSENWRLVGNEVHSKAAIHATA</sequence>
<comment type="similarity">
    <text evidence="12">Belongs to the LpxC family.</text>
</comment>
<comment type="pathway">
    <text evidence="3 12">Glycolipid biosynthesis; lipid IV(A) biosynthesis; lipid IV(A) from (3R)-3-hydroxytetradecanoyl-[acyl-carrier-protein] and UDP-N-acetyl-alpha-D-glucosamine: step 2/6.</text>
</comment>
<feature type="binding site" evidence="12">
    <location>
        <position position="115"/>
    </location>
    <ligand>
        <name>Zn(2+)</name>
        <dbReference type="ChEBI" id="CHEBI:29105"/>
    </ligand>
</feature>
<feature type="active site" description="Proton donor" evidence="12">
    <location>
        <position position="301"/>
    </location>
</feature>
<evidence type="ECO:0000256" key="4">
    <source>
        <dbReference type="ARBA" id="ARBA00012745"/>
    </source>
</evidence>
<protein>
    <recommendedName>
        <fullName evidence="4 12">UDP-3-O-acyl-N-acetylglucosamine deacetylase</fullName>
        <shortName evidence="12">UDP-3-O-acyl-GlcNAc deacetylase</shortName>
        <ecNumber evidence="4 12">3.5.1.108</ecNumber>
    </recommendedName>
    <alternativeName>
        <fullName evidence="12">UDP-3-O-[R-3-hydroxymyristoyl]-N-acetylglucosamine deacetylase</fullName>
    </alternativeName>
</protein>
<dbReference type="InterPro" id="IPR011334">
    <property type="entry name" value="UDP-acyl_GlcNac_deAcase_C"/>
</dbReference>
<dbReference type="SUPFAM" id="SSF54211">
    <property type="entry name" value="Ribosomal protein S5 domain 2-like"/>
    <property type="match status" value="2"/>
</dbReference>
<evidence type="ECO:0000256" key="8">
    <source>
        <dbReference type="ARBA" id="ARBA00022801"/>
    </source>
</evidence>
<evidence type="ECO:0000313" key="14">
    <source>
        <dbReference type="Proteomes" id="UP001062776"/>
    </source>
</evidence>
<reference evidence="13" key="1">
    <citation type="submission" date="2013-04" db="EMBL/GenBank/DDBJ databases">
        <title>The genome sequencing project of 58 acetic acid bacteria.</title>
        <authorList>
            <person name="Okamoto-Kainuma A."/>
            <person name="Ishikawa M."/>
            <person name="Umino S."/>
            <person name="Koizumi Y."/>
            <person name="Shiwa Y."/>
            <person name="Yoshikawa H."/>
            <person name="Matsutani M."/>
            <person name="Matsushita K."/>
        </authorList>
    </citation>
    <scope>NUCLEOTIDE SEQUENCE</scope>
    <source>
        <strain evidence="13">NRIC 0535</strain>
    </source>
</reference>
<feature type="binding site" evidence="12">
    <location>
        <position position="278"/>
    </location>
    <ligand>
        <name>Zn(2+)</name>
        <dbReference type="ChEBI" id="CHEBI:29105"/>
    </ligand>
</feature>
<dbReference type="InterPro" id="IPR004463">
    <property type="entry name" value="UDP-acyl_GlcNac_deAcase"/>
</dbReference>
<evidence type="ECO:0000256" key="3">
    <source>
        <dbReference type="ARBA" id="ARBA00005002"/>
    </source>
</evidence>
<proteinExistence type="inferred from homology"/>
<dbReference type="HAMAP" id="MF_00388">
    <property type="entry name" value="LpxC"/>
    <property type="match status" value="1"/>
</dbReference>
<evidence type="ECO:0000256" key="2">
    <source>
        <dbReference type="ARBA" id="ARBA00002923"/>
    </source>
</evidence>
<keyword evidence="10 12" id="KW-0443">Lipid metabolism</keyword>